<dbReference type="EMBL" id="JAAHFQ010000341">
    <property type="protein sequence ID" value="NER29277.1"/>
    <property type="molecule type" value="Genomic_DNA"/>
</dbReference>
<dbReference type="InterPro" id="IPR053840">
    <property type="entry name" value="Hfq_1"/>
</dbReference>
<evidence type="ECO:0000259" key="1">
    <source>
        <dbReference type="Pfam" id="PF21979"/>
    </source>
</evidence>
<dbReference type="SUPFAM" id="SSF50182">
    <property type="entry name" value="Sm-like ribonucleoproteins"/>
    <property type="match status" value="1"/>
</dbReference>
<dbReference type="InterPro" id="IPR010920">
    <property type="entry name" value="LSM_dom_sf"/>
</dbReference>
<dbReference type="Gene3D" id="2.30.30.100">
    <property type="match status" value="1"/>
</dbReference>
<organism evidence="2">
    <name type="scientific">Symploca sp. SIO1C4</name>
    <dbReference type="NCBI Taxonomy" id="2607765"/>
    <lineage>
        <taxon>Bacteria</taxon>
        <taxon>Bacillati</taxon>
        <taxon>Cyanobacteriota</taxon>
        <taxon>Cyanophyceae</taxon>
        <taxon>Coleofasciculales</taxon>
        <taxon>Coleofasciculaceae</taxon>
        <taxon>Symploca</taxon>
    </lineage>
</organism>
<feature type="domain" description="Hfq-related" evidence="1">
    <location>
        <begin position="8"/>
        <end position="68"/>
    </location>
</feature>
<comment type="caution">
    <text evidence="2">The sequence shown here is derived from an EMBL/GenBank/DDBJ whole genome shotgun (WGS) entry which is preliminary data.</text>
</comment>
<dbReference type="NCBIfam" id="NF047718">
    <property type="entry name" value="Hfq_rel_Cyano"/>
    <property type="match status" value="1"/>
</dbReference>
<evidence type="ECO:0000313" key="2">
    <source>
        <dbReference type="EMBL" id="NER29277.1"/>
    </source>
</evidence>
<gene>
    <name evidence="2" type="ORF">F6J89_17045</name>
</gene>
<name>A0A6B3NC89_9CYAN</name>
<sequence>MPELDTDLPSVRQLQGFIKNGQELEIKLLNGDILIGKLRWLDPNCLCLLTADEQPITIWCHAIAYLKPL</sequence>
<dbReference type="Pfam" id="PF21979">
    <property type="entry name" value="Hfq_1"/>
    <property type="match status" value="1"/>
</dbReference>
<reference evidence="2" key="1">
    <citation type="submission" date="2019-11" db="EMBL/GenBank/DDBJ databases">
        <title>Genomic insights into an expanded diversity of filamentous marine cyanobacteria reveals the extraordinary biosynthetic potential of Moorea and Okeania.</title>
        <authorList>
            <person name="Ferreira Leao T."/>
            <person name="Wang M."/>
            <person name="Moss N."/>
            <person name="Da Silva R."/>
            <person name="Sanders J."/>
            <person name="Nurk S."/>
            <person name="Gurevich A."/>
            <person name="Humphrey G."/>
            <person name="Reher R."/>
            <person name="Zhu Q."/>
            <person name="Belda-Ferre P."/>
            <person name="Glukhov E."/>
            <person name="Rex R."/>
            <person name="Dorrestein P.C."/>
            <person name="Knight R."/>
            <person name="Pevzner P."/>
            <person name="Gerwick W.H."/>
            <person name="Gerwick L."/>
        </authorList>
    </citation>
    <scope>NUCLEOTIDE SEQUENCE</scope>
    <source>
        <strain evidence="2">SIO1C4</strain>
    </source>
</reference>
<dbReference type="AlphaFoldDB" id="A0A6B3NC89"/>
<proteinExistence type="predicted"/>
<accession>A0A6B3NC89</accession>
<protein>
    <submittedName>
        <fullName evidence="2">RNA-binding protein hfq</fullName>
    </submittedName>
</protein>